<reference evidence="2 3" key="1">
    <citation type="journal article" date="2019" name="Commun. Biol.">
        <title>The bagworm genome reveals a unique fibroin gene that provides high tensile strength.</title>
        <authorList>
            <person name="Kono N."/>
            <person name="Nakamura H."/>
            <person name="Ohtoshi R."/>
            <person name="Tomita M."/>
            <person name="Numata K."/>
            <person name="Arakawa K."/>
        </authorList>
    </citation>
    <scope>NUCLEOTIDE SEQUENCE [LARGE SCALE GENOMIC DNA]</scope>
</reference>
<gene>
    <name evidence="2" type="ORF">EVAR_99394_1</name>
</gene>
<keyword evidence="3" id="KW-1185">Reference proteome</keyword>
<organism evidence="2 3">
    <name type="scientific">Eumeta variegata</name>
    <name type="common">Bagworm moth</name>
    <name type="synonym">Eumeta japonica</name>
    <dbReference type="NCBI Taxonomy" id="151549"/>
    <lineage>
        <taxon>Eukaryota</taxon>
        <taxon>Metazoa</taxon>
        <taxon>Ecdysozoa</taxon>
        <taxon>Arthropoda</taxon>
        <taxon>Hexapoda</taxon>
        <taxon>Insecta</taxon>
        <taxon>Pterygota</taxon>
        <taxon>Neoptera</taxon>
        <taxon>Endopterygota</taxon>
        <taxon>Lepidoptera</taxon>
        <taxon>Glossata</taxon>
        <taxon>Ditrysia</taxon>
        <taxon>Tineoidea</taxon>
        <taxon>Psychidae</taxon>
        <taxon>Oiketicinae</taxon>
        <taxon>Eumeta</taxon>
    </lineage>
</organism>
<feature type="compositionally biased region" description="Basic and acidic residues" evidence="1">
    <location>
        <begin position="1"/>
        <end position="19"/>
    </location>
</feature>
<dbReference type="AlphaFoldDB" id="A0A4C1SPT3"/>
<dbReference type="EMBL" id="BGZK01003720">
    <property type="protein sequence ID" value="GBP03974.1"/>
    <property type="molecule type" value="Genomic_DNA"/>
</dbReference>
<feature type="region of interest" description="Disordered" evidence="1">
    <location>
        <begin position="108"/>
        <end position="138"/>
    </location>
</feature>
<comment type="caution">
    <text evidence="2">The sequence shown here is derived from an EMBL/GenBank/DDBJ whole genome shotgun (WGS) entry which is preliminary data.</text>
</comment>
<feature type="region of interest" description="Disordered" evidence="1">
    <location>
        <begin position="1"/>
        <end position="68"/>
    </location>
</feature>
<protein>
    <submittedName>
        <fullName evidence="2">Uncharacterized protein</fullName>
    </submittedName>
</protein>
<feature type="compositionally biased region" description="Basic and acidic residues" evidence="1">
    <location>
        <begin position="127"/>
        <end position="138"/>
    </location>
</feature>
<evidence type="ECO:0000256" key="1">
    <source>
        <dbReference type="SAM" id="MobiDB-lite"/>
    </source>
</evidence>
<proteinExistence type="predicted"/>
<accession>A0A4C1SPT3</accession>
<feature type="compositionally biased region" description="Pro residues" evidence="1">
    <location>
        <begin position="41"/>
        <end position="51"/>
    </location>
</feature>
<name>A0A4C1SPT3_EUMVA</name>
<sequence>MELKTDGEHNREPGPKPELRTGPWAKSSLGPELEERVGPLPSGPRAPPPPVAALARCRPRPRRPPGRAAAVIDSIRETMAGRLRESNKRIILFVPEAEDGPARIRRNVSKRPRGAAAAEVTTHGLRRFSDRRRAEGDK</sequence>
<evidence type="ECO:0000313" key="3">
    <source>
        <dbReference type="Proteomes" id="UP000299102"/>
    </source>
</evidence>
<evidence type="ECO:0000313" key="2">
    <source>
        <dbReference type="EMBL" id="GBP03974.1"/>
    </source>
</evidence>
<dbReference type="Proteomes" id="UP000299102">
    <property type="component" value="Unassembled WGS sequence"/>
</dbReference>